<evidence type="ECO:0000313" key="2">
    <source>
        <dbReference type="Proteomes" id="UP000295560"/>
    </source>
</evidence>
<dbReference type="AlphaFoldDB" id="A0A4R1I078"/>
<gene>
    <name evidence="1" type="ORF">EV378_3108</name>
</gene>
<proteinExistence type="predicted"/>
<evidence type="ECO:0000313" key="1">
    <source>
        <dbReference type="EMBL" id="TCK27241.1"/>
    </source>
</evidence>
<name>A0A4R1I078_PSEEN</name>
<sequence>MRWSVSVHAEGDRTITHDEVLRLADAVAVHQGVASGIGTPGYGAQIVVDADTEPEAVGRGRVVFAEVVEEAGLPGFPIVRVDAISEEADADPDVVP</sequence>
<organism evidence="1 2">
    <name type="scientific">Pseudonocardia endophytica</name>
    <dbReference type="NCBI Taxonomy" id="401976"/>
    <lineage>
        <taxon>Bacteria</taxon>
        <taxon>Bacillati</taxon>
        <taxon>Actinomycetota</taxon>
        <taxon>Actinomycetes</taxon>
        <taxon>Pseudonocardiales</taxon>
        <taxon>Pseudonocardiaceae</taxon>
        <taxon>Pseudonocardia</taxon>
    </lineage>
</organism>
<comment type="caution">
    <text evidence="1">The sequence shown here is derived from an EMBL/GenBank/DDBJ whole genome shotgun (WGS) entry which is preliminary data.</text>
</comment>
<dbReference type="EMBL" id="SMFZ01000001">
    <property type="protein sequence ID" value="TCK27241.1"/>
    <property type="molecule type" value="Genomic_DNA"/>
</dbReference>
<reference evidence="1 2" key="1">
    <citation type="submission" date="2019-03" db="EMBL/GenBank/DDBJ databases">
        <title>Sequencing the genomes of 1000 actinobacteria strains.</title>
        <authorList>
            <person name="Klenk H.-P."/>
        </authorList>
    </citation>
    <scope>NUCLEOTIDE SEQUENCE [LARGE SCALE GENOMIC DNA]</scope>
    <source>
        <strain evidence="1 2">DSM 44969</strain>
    </source>
</reference>
<protein>
    <recommendedName>
        <fullName evidence="3">YCII-related domain-containing protein</fullName>
    </recommendedName>
</protein>
<evidence type="ECO:0008006" key="3">
    <source>
        <dbReference type="Google" id="ProtNLM"/>
    </source>
</evidence>
<dbReference type="Proteomes" id="UP000295560">
    <property type="component" value="Unassembled WGS sequence"/>
</dbReference>
<accession>A0A4R1I078</accession>
<keyword evidence="2" id="KW-1185">Reference proteome</keyword>